<evidence type="ECO:0000256" key="3">
    <source>
        <dbReference type="ARBA" id="ARBA00022723"/>
    </source>
</evidence>
<dbReference type="InterPro" id="IPR017838">
    <property type="entry name" value="DMSO_Rdtase_II_haem_b-bd_su"/>
</dbReference>
<dbReference type="Proteomes" id="UP000092952">
    <property type="component" value="Chromosome"/>
</dbReference>
<dbReference type="OrthoDB" id="9772663at2"/>
<keyword evidence="4" id="KW-0249">Electron transport</keyword>
<evidence type="ECO:0000256" key="5">
    <source>
        <dbReference type="ARBA" id="ARBA00023004"/>
    </source>
</evidence>
<keyword evidence="3" id="KW-0479">Metal-binding</keyword>
<evidence type="ECO:0000313" key="8">
    <source>
        <dbReference type="Proteomes" id="UP000092952"/>
    </source>
</evidence>
<protein>
    <recommendedName>
        <fullName evidence="6">Cytochrome c-552/DMSO reductase-like haem-binding domain-containing protein</fullName>
    </recommendedName>
</protein>
<dbReference type="Gene3D" id="2.60.40.1190">
    <property type="match status" value="1"/>
</dbReference>
<dbReference type="GO" id="GO:0020037">
    <property type="term" value="F:heme binding"/>
    <property type="evidence" value="ECO:0007669"/>
    <property type="project" value="InterPro"/>
</dbReference>
<dbReference type="AlphaFoldDB" id="A0A1B1YRB8"/>
<dbReference type="KEGG" id="gbi:PG2T_03380"/>
<dbReference type="SMART" id="SM00887">
    <property type="entry name" value="EB_dh"/>
    <property type="match status" value="1"/>
</dbReference>
<accession>A0A1B1YRB8</accession>
<keyword evidence="1" id="KW-0813">Transport</keyword>
<dbReference type="NCBIfam" id="TIGR03477">
    <property type="entry name" value="DMSO_red_II_gam"/>
    <property type="match status" value="1"/>
</dbReference>
<keyword evidence="8" id="KW-1185">Reference proteome</keyword>
<evidence type="ECO:0000313" key="7">
    <source>
        <dbReference type="EMBL" id="ANX03326.1"/>
    </source>
</evidence>
<dbReference type="GO" id="GO:0046872">
    <property type="term" value="F:metal ion binding"/>
    <property type="evidence" value="ECO:0007669"/>
    <property type="project" value="UniProtKB-KW"/>
</dbReference>
<dbReference type="InterPro" id="IPR019020">
    <property type="entry name" value="Cyt-c552/DMSO_Rdtase_haem-bd"/>
</dbReference>
<reference evidence="8" key="1">
    <citation type="submission" date="2016-03" db="EMBL/GenBank/DDBJ databases">
        <title>Complete genome sequence of Solimmundus cernigliae, representing a novel lineage of polycyclic aromatic hydrocarbon degraders within the Gammaproteobacteria.</title>
        <authorList>
            <person name="Singleton D.R."/>
            <person name="Dickey A.N."/>
            <person name="Scholl E.H."/>
            <person name="Wright F.A."/>
            <person name="Aitken M.D."/>
        </authorList>
    </citation>
    <scope>NUCLEOTIDE SEQUENCE [LARGE SCALE GENOMIC DNA]</scope>
    <source>
        <strain evidence="8">TR3.2</strain>
    </source>
</reference>
<dbReference type="RefSeq" id="WP_068802831.1">
    <property type="nucleotide sequence ID" value="NZ_CP014671.1"/>
</dbReference>
<evidence type="ECO:0000256" key="1">
    <source>
        <dbReference type="ARBA" id="ARBA00022448"/>
    </source>
</evidence>
<proteinExistence type="predicted"/>
<keyword evidence="5" id="KW-0408">Iron</keyword>
<dbReference type="EMBL" id="CP014671">
    <property type="protein sequence ID" value="ANX03326.1"/>
    <property type="molecule type" value="Genomic_DNA"/>
</dbReference>
<gene>
    <name evidence="7" type="ORF">PG2T_03380</name>
</gene>
<dbReference type="GO" id="GO:0042597">
    <property type="term" value="C:periplasmic space"/>
    <property type="evidence" value="ECO:0007669"/>
    <property type="project" value="InterPro"/>
</dbReference>
<evidence type="ECO:0000256" key="2">
    <source>
        <dbReference type="ARBA" id="ARBA00022617"/>
    </source>
</evidence>
<feature type="domain" description="Cytochrome c-552/DMSO reductase-like haem-binding" evidence="6">
    <location>
        <begin position="18"/>
        <end position="205"/>
    </location>
</feature>
<evidence type="ECO:0000256" key="4">
    <source>
        <dbReference type="ARBA" id="ARBA00022982"/>
    </source>
</evidence>
<keyword evidence="2" id="KW-0349">Heme</keyword>
<dbReference type="InParanoid" id="A0A1B1YRB8"/>
<name>A0A1B1YRB8_9GAMM</name>
<evidence type="ECO:0000259" key="6">
    <source>
        <dbReference type="SMART" id="SM00887"/>
    </source>
</evidence>
<dbReference type="Pfam" id="PF09459">
    <property type="entry name" value="EB_dh"/>
    <property type="match status" value="2"/>
</dbReference>
<organism evidence="7 8">
    <name type="scientific">Immundisolibacter cernigliae</name>
    <dbReference type="NCBI Taxonomy" id="1810504"/>
    <lineage>
        <taxon>Bacteria</taxon>
        <taxon>Pseudomonadati</taxon>
        <taxon>Pseudomonadota</taxon>
        <taxon>Gammaproteobacteria</taxon>
        <taxon>Immundisolibacterales</taxon>
        <taxon>Immundisolibacteraceae</taxon>
        <taxon>Immundisolibacter</taxon>
    </lineage>
</organism>
<sequence>MKIVRIKADTATLLDPAAPAWGQVQAQDFPMVPTPLKNNPAIEAISPFIAQSTDHGVVHGLRVAAAHNGEVLTLRLSWTSQKHDTIADLDQFVDGVAVMFPLSAKASAATMGSPGEPVNAWYWRADKADQPFDVVAEGYGTSVRRSGKDAKLQSGALHQNGQWHVVLARALSVGNTHARFTPGEPTKLAFGVWDGGNRERAGRKSFSGDFMLATVDA</sequence>
<dbReference type="STRING" id="1810504.PG2T_03380"/>